<organism evidence="2 3">
    <name type="scientific">Pyrobaculum arsenaticum</name>
    <dbReference type="NCBI Taxonomy" id="121277"/>
    <lineage>
        <taxon>Archaea</taxon>
        <taxon>Thermoproteota</taxon>
        <taxon>Thermoprotei</taxon>
        <taxon>Thermoproteales</taxon>
        <taxon>Thermoproteaceae</taxon>
        <taxon>Pyrobaculum</taxon>
    </lineage>
</organism>
<proteinExistence type="predicted"/>
<evidence type="ECO:0000313" key="2">
    <source>
        <dbReference type="EMBL" id="NYR16584.1"/>
    </source>
</evidence>
<dbReference type="RefSeq" id="WP_011901356.1">
    <property type="nucleotide sequence ID" value="NZ_JAAVJF010000006.1"/>
</dbReference>
<dbReference type="Proteomes" id="UP000554766">
    <property type="component" value="Unassembled WGS sequence"/>
</dbReference>
<sequence>MKSVVVAILILAPLVAAVTNSTDPFAKINIIIENILKSVEYFLENLKNILKTHIITISKTMSAILGLVGAFLYFSGLNKYSGRGMLIGAVLLYLMAEFVNTL</sequence>
<evidence type="ECO:0000313" key="3">
    <source>
        <dbReference type="Proteomes" id="UP000554766"/>
    </source>
</evidence>
<keyword evidence="1" id="KW-1133">Transmembrane helix</keyword>
<comment type="caution">
    <text evidence="2">The sequence shown here is derived from an EMBL/GenBank/DDBJ whole genome shotgun (WGS) entry which is preliminary data.</text>
</comment>
<dbReference type="GeneID" id="5055556"/>
<dbReference type="OMA" id="FSGLNKY"/>
<keyword evidence="3" id="KW-1185">Reference proteome</keyword>
<evidence type="ECO:0008006" key="4">
    <source>
        <dbReference type="Google" id="ProtNLM"/>
    </source>
</evidence>
<gene>
    <name evidence="2" type="ORF">HC235_11730</name>
</gene>
<keyword evidence="1" id="KW-0812">Transmembrane</keyword>
<protein>
    <recommendedName>
        <fullName evidence="4">TrbC/VirB2 family protein</fullName>
    </recommendedName>
</protein>
<evidence type="ECO:0000256" key="1">
    <source>
        <dbReference type="SAM" id="Phobius"/>
    </source>
</evidence>
<keyword evidence="1" id="KW-0472">Membrane</keyword>
<name>A0A7L4PDN1_9CREN</name>
<reference evidence="2 3" key="1">
    <citation type="journal article" date="2020" name="Nat. Commun.">
        <title>The structures of two archaeal type IV pili illuminate evolutionary relationships.</title>
        <authorList>
            <person name="Wang F."/>
            <person name="Baquero D.P."/>
            <person name="Su Z."/>
            <person name="Beltran L.C."/>
            <person name="Prangishvili D."/>
            <person name="Krupovic M."/>
            <person name="Egelman E.H."/>
        </authorList>
    </citation>
    <scope>NUCLEOTIDE SEQUENCE [LARGE SCALE GENOMIC DNA]</scope>
    <source>
        <strain evidence="2 3">2GA</strain>
    </source>
</reference>
<dbReference type="EMBL" id="JAAVJF010000006">
    <property type="protein sequence ID" value="NYR16584.1"/>
    <property type="molecule type" value="Genomic_DNA"/>
</dbReference>
<accession>A0A7L4PDN1</accession>
<dbReference type="AlphaFoldDB" id="A0A7L4PDN1"/>
<feature type="transmembrane region" description="Helical" evidence="1">
    <location>
        <begin position="53"/>
        <end position="73"/>
    </location>
</feature>